<gene>
    <name evidence="2" type="ORF">c1_g1_i7</name>
</gene>
<dbReference type="EMBL" id="GDHF01029442">
    <property type="protein sequence ID" value="JAI22872.1"/>
    <property type="molecule type" value="Transcribed_RNA"/>
</dbReference>
<organism evidence="2">
    <name type="scientific">Bactrocera latifrons</name>
    <name type="common">Malaysian fruit fly</name>
    <name type="synonym">Chaetodacus latifrons</name>
    <dbReference type="NCBI Taxonomy" id="174628"/>
    <lineage>
        <taxon>Eukaryota</taxon>
        <taxon>Metazoa</taxon>
        <taxon>Ecdysozoa</taxon>
        <taxon>Arthropoda</taxon>
        <taxon>Hexapoda</taxon>
        <taxon>Insecta</taxon>
        <taxon>Pterygota</taxon>
        <taxon>Neoptera</taxon>
        <taxon>Endopterygota</taxon>
        <taxon>Diptera</taxon>
        <taxon>Brachycera</taxon>
        <taxon>Muscomorpha</taxon>
        <taxon>Tephritoidea</taxon>
        <taxon>Tephritidae</taxon>
        <taxon>Bactrocera</taxon>
        <taxon>Bactrocera</taxon>
    </lineage>
</organism>
<feature type="non-terminal residue" evidence="2">
    <location>
        <position position="99"/>
    </location>
</feature>
<feature type="compositionally biased region" description="Polar residues" evidence="1">
    <location>
        <begin position="65"/>
        <end position="84"/>
    </location>
</feature>
<proteinExistence type="predicted"/>
<evidence type="ECO:0000313" key="2">
    <source>
        <dbReference type="EMBL" id="JAI22872.1"/>
    </source>
</evidence>
<feature type="region of interest" description="Disordered" evidence="1">
    <location>
        <begin position="27"/>
        <end position="99"/>
    </location>
</feature>
<feature type="non-terminal residue" evidence="2">
    <location>
        <position position="1"/>
    </location>
</feature>
<accession>A0A0K8U884</accession>
<dbReference type="AlphaFoldDB" id="A0A0K8U884"/>
<name>A0A0K8U884_BACLA</name>
<sequence length="99" mass="11395">RNNFKDIETLTNKFRHYETLFQSFKCLNDQEENPKPSNKRKRPSDEETTASSLKRMSPPNIDLINLSSPCPQGEKVSSAQNTEKSFTEHGKRKPSQDPL</sequence>
<reference evidence="2" key="1">
    <citation type="submission" date="2015-06" db="EMBL/GenBank/DDBJ databases">
        <authorList>
            <person name="Hoefler B.C."/>
            <person name="Straight P.D."/>
        </authorList>
    </citation>
    <scope>NUCLEOTIDE SEQUENCE</scope>
</reference>
<evidence type="ECO:0000256" key="1">
    <source>
        <dbReference type="SAM" id="MobiDB-lite"/>
    </source>
</evidence>
<protein>
    <submittedName>
        <fullName evidence="2">Uncharacterized protein</fullName>
    </submittedName>
</protein>